<proteinExistence type="predicted"/>
<evidence type="ECO:0000313" key="2">
    <source>
        <dbReference type="EMBL" id="ROT66743.1"/>
    </source>
</evidence>
<feature type="region of interest" description="Disordered" evidence="1">
    <location>
        <begin position="20"/>
        <end position="73"/>
    </location>
</feature>
<organism evidence="2 3">
    <name type="scientific">Penaeus vannamei</name>
    <name type="common">Whiteleg shrimp</name>
    <name type="synonym">Litopenaeus vannamei</name>
    <dbReference type="NCBI Taxonomy" id="6689"/>
    <lineage>
        <taxon>Eukaryota</taxon>
        <taxon>Metazoa</taxon>
        <taxon>Ecdysozoa</taxon>
        <taxon>Arthropoda</taxon>
        <taxon>Crustacea</taxon>
        <taxon>Multicrustacea</taxon>
        <taxon>Malacostraca</taxon>
        <taxon>Eumalacostraca</taxon>
        <taxon>Eucarida</taxon>
        <taxon>Decapoda</taxon>
        <taxon>Dendrobranchiata</taxon>
        <taxon>Penaeoidea</taxon>
        <taxon>Penaeidae</taxon>
        <taxon>Penaeus</taxon>
    </lineage>
</organism>
<evidence type="ECO:0000313" key="3">
    <source>
        <dbReference type="Proteomes" id="UP000283509"/>
    </source>
</evidence>
<reference evidence="2 3" key="2">
    <citation type="submission" date="2019-01" db="EMBL/GenBank/DDBJ databases">
        <title>The decoding of complex shrimp genome reveals the adaptation for benthos swimmer, frequently molting mechanism and breeding impact on genome.</title>
        <authorList>
            <person name="Sun Y."/>
            <person name="Gao Y."/>
            <person name="Yu Y."/>
        </authorList>
    </citation>
    <scope>NUCLEOTIDE SEQUENCE [LARGE SCALE GENOMIC DNA]</scope>
    <source>
        <tissue evidence="2">Muscle</tissue>
    </source>
</reference>
<dbReference type="Proteomes" id="UP000283509">
    <property type="component" value="Unassembled WGS sequence"/>
</dbReference>
<accession>A0A423SRE3</accession>
<reference evidence="2 3" key="1">
    <citation type="submission" date="2018-04" db="EMBL/GenBank/DDBJ databases">
        <authorList>
            <person name="Zhang X."/>
            <person name="Yuan J."/>
            <person name="Li F."/>
            <person name="Xiang J."/>
        </authorList>
    </citation>
    <scope>NUCLEOTIDE SEQUENCE [LARGE SCALE GENOMIC DNA]</scope>
    <source>
        <tissue evidence="2">Muscle</tissue>
    </source>
</reference>
<keyword evidence="3" id="KW-1185">Reference proteome</keyword>
<name>A0A423SRE3_PENVA</name>
<evidence type="ECO:0000256" key="1">
    <source>
        <dbReference type="SAM" id="MobiDB-lite"/>
    </source>
</evidence>
<gene>
    <name evidence="2" type="ORF">C7M84_015195</name>
</gene>
<sequence length="201" mass="21758">MSMKMCVFHFSKVLSVCTGAEKGGKSNKATEQKGKKGDKEAGKGGKSNKAAERRRQQKGKKGDKARKDGDGKRQKECKLRNKCKKASGQCKKEDCVNSVKNGCGKKSGCTCCLKDNKCLDSYAKEKCTTKGGKAVLIEECDGKRKDNLVYGAQCTCCIPCKTKKSCTRRGGECKKECKNGEVDKGKCGGKDCKCCLKESGM</sequence>
<protein>
    <submittedName>
        <fullName evidence="2">Uncharacterized protein</fullName>
    </submittedName>
</protein>
<dbReference type="OrthoDB" id="6373008at2759"/>
<feature type="compositionally biased region" description="Basic and acidic residues" evidence="1">
    <location>
        <begin position="22"/>
        <end position="73"/>
    </location>
</feature>
<dbReference type="EMBL" id="QCYY01002892">
    <property type="protein sequence ID" value="ROT66743.1"/>
    <property type="molecule type" value="Genomic_DNA"/>
</dbReference>
<comment type="caution">
    <text evidence="2">The sequence shown here is derived from an EMBL/GenBank/DDBJ whole genome shotgun (WGS) entry which is preliminary data.</text>
</comment>
<dbReference type="AlphaFoldDB" id="A0A423SRE3"/>